<dbReference type="OrthoDB" id="1427655at2"/>
<dbReference type="Pfam" id="PF13715">
    <property type="entry name" value="CarbopepD_reg_2"/>
    <property type="match status" value="1"/>
</dbReference>
<dbReference type="Proteomes" id="UP000236737">
    <property type="component" value="Unassembled WGS sequence"/>
</dbReference>
<accession>A0A1H5U4R2</accession>
<dbReference type="RefSeq" id="WP_103998854.1">
    <property type="nucleotide sequence ID" value="NZ_FNVP01000002.1"/>
</dbReference>
<proteinExistence type="predicted"/>
<dbReference type="EMBL" id="FNVP01000002">
    <property type="protein sequence ID" value="SEF69267.1"/>
    <property type="molecule type" value="Genomic_DNA"/>
</dbReference>
<organism evidence="1 2">
    <name type="scientific">Flavobacterium urumqiense</name>
    <dbReference type="NCBI Taxonomy" id="935224"/>
    <lineage>
        <taxon>Bacteria</taxon>
        <taxon>Pseudomonadati</taxon>
        <taxon>Bacteroidota</taxon>
        <taxon>Flavobacteriia</taxon>
        <taxon>Flavobacteriales</taxon>
        <taxon>Flavobacteriaceae</taxon>
        <taxon>Flavobacterium</taxon>
    </lineage>
</organism>
<evidence type="ECO:0000313" key="1">
    <source>
        <dbReference type="EMBL" id="SEF69267.1"/>
    </source>
</evidence>
<sequence>MKINNTLLLVFFFLIQIIFGQNSNEKEILGKITADSVAVEGINILNSTNQRGTVSDRDGFFSLLAKEGDILVFSAVNLTTLYRRINKQDLVFDKIKIQMTPKSIMLEEVIINENSKITAENLGIIPYGQKKYTAAERRLETAGDFKPIMLLSLLGGSMPFDPLINKINGRTKRLKKLVVLEKKEECVKLISELYNQEYLTGKLGIPADYVNGFKYFAVENEKFTIILKSNNKTMTSFLIGELAAKYNEIIASENK</sequence>
<protein>
    <submittedName>
        <fullName evidence="1">CarboxypepD_reg-like domain-containing protein</fullName>
    </submittedName>
</protein>
<name>A0A1H5U4R2_9FLAO</name>
<keyword evidence="2" id="KW-1185">Reference proteome</keyword>
<gene>
    <name evidence="1" type="ORF">SAMN04488130_10274</name>
</gene>
<dbReference type="InterPro" id="IPR008969">
    <property type="entry name" value="CarboxyPept-like_regulatory"/>
</dbReference>
<evidence type="ECO:0000313" key="2">
    <source>
        <dbReference type="Proteomes" id="UP000236737"/>
    </source>
</evidence>
<dbReference type="AlphaFoldDB" id="A0A1H5U4R2"/>
<dbReference type="SUPFAM" id="SSF49464">
    <property type="entry name" value="Carboxypeptidase regulatory domain-like"/>
    <property type="match status" value="1"/>
</dbReference>
<reference evidence="2" key="1">
    <citation type="submission" date="2016-10" db="EMBL/GenBank/DDBJ databases">
        <authorList>
            <person name="Varghese N."/>
            <person name="Submissions S."/>
        </authorList>
    </citation>
    <scope>NUCLEOTIDE SEQUENCE [LARGE SCALE GENOMIC DNA]</scope>
    <source>
        <strain evidence="2">CGMCC 1.9230</strain>
    </source>
</reference>